<dbReference type="Gene3D" id="3.80.10.10">
    <property type="entry name" value="Ribonuclease Inhibitor"/>
    <property type="match status" value="1"/>
</dbReference>
<evidence type="ECO:0000313" key="1">
    <source>
        <dbReference type="EMBL" id="CRK89276.1"/>
    </source>
</evidence>
<evidence type="ECO:0000313" key="2">
    <source>
        <dbReference type="Proteomes" id="UP000183832"/>
    </source>
</evidence>
<accession>A0A1J1HPG0</accession>
<proteinExistence type="predicted"/>
<gene>
    <name evidence="1" type="ORF">CLUMA_CG003035</name>
</gene>
<dbReference type="Proteomes" id="UP000183832">
    <property type="component" value="Unassembled WGS sequence"/>
</dbReference>
<dbReference type="AlphaFoldDB" id="A0A1J1HPG0"/>
<dbReference type="SUPFAM" id="SSF52047">
    <property type="entry name" value="RNI-like"/>
    <property type="match status" value="1"/>
</dbReference>
<dbReference type="InterPro" id="IPR032675">
    <property type="entry name" value="LRR_dom_sf"/>
</dbReference>
<sequence length="508" mass="59516">MNRVNVLDFDDHVLERIINYISKRQNLALTCKRFYAAICRVEKYEMKLLIESATLEDCYESIMNSRRQFNEFQLDAKALSSDNVYVISSLKLFGDNITKANVNYLTSKDSLSFLKHLIKLEHLEMLFTKTDAEYQKDDETENFFRIKNLHVNSRDGVPDIFHLFTHGVLDNVIIEIKNFNKDLDKFWATQPNIKKLKGNFISLRQMECLKLEEFISTNCNIDVSEVVNFLKSQPNLIKLELEACVKESQLQIFPNLLLENLNNLQILNICFEELSFELMISLTKLKNLKELSLQIFEDDFDVSVLTSVVFSNLRKLFLEISETSITREFLNKLKSSFPCLKVLSLRTDMPLILYELLNIFCEIETVAIDLWDQLAIGDFFHPNVDKNYKNLTELHFTFSGKRFPISCMNNLINKNFLPNLQIIKFDGLSQITFNEEFHLWIKNLPKVQLLIIKNIKIEDEDFDISEKLNKIKNLDITFNCTCDHIEGIRNFLDEQFDGIKCKNFTIKK</sequence>
<organism evidence="1 2">
    <name type="scientific">Clunio marinus</name>
    <dbReference type="NCBI Taxonomy" id="568069"/>
    <lineage>
        <taxon>Eukaryota</taxon>
        <taxon>Metazoa</taxon>
        <taxon>Ecdysozoa</taxon>
        <taxon>Arthropoda</taxon>
        <taxon>Hexapoda</taxon>
        <taxon>Insecta</taxon>
        <taxon>Pterygota</taxon>
        <taxon>Neoptera</taxon>
        <taxon>Endopterygota</taxon>
        <taxon>Diptera</taxon>
        <taxon>Nematocera</taxon>
        <taxon>Chironomoidea</taxon>
        <taxon>Chironomidae</taxon>
        <taxon>Clunio</taxon>
    </lineage>
</organism>
<dbReference type="EMBL" id="CVRI01000011">
    <property type="protein sequence ID" value="CRK89276.1"/>
    <property type="molecule type" value="Genomic_DNA"/>
</dbReference>
<protein>
    <submittedName>
        <fullName evidence="1">CLUMA_CG003035, isoform A</fullName>
    </submittedName>
</protein>
<name>A0A1J1HPG0_9DIPT</name>
<reference evidence="1 2" key="1">
    <citation type="submission" date="2015-04" db="EMBL/GenBank/DDBJ databases">
        <authorList>
            <person name="Syromyatnikov M.Y."/>
            <person name="Popov V.N."/>
        </authorList>
    </citation>
    <scope>NUCLEOTIDE SEQUENCE [LARGE SCALE GENOMIC DNA]</scope>
</reference>
<keyword evidence="2" id="KW-1185">Reference proteome</keyword>